<keyword evidence="3" id="KW-1185">Reference proteome</keyword>
<dbReference type="PANTHER" id="PTHR28037:SF1">
    <property type="entry name" value="ALCOHOL O-ACETYLTRANSFERASE 1-RELATED"/>
    <property type="match status" value="1"/>
</dbReference>
<dbReference type="EMBL" id="KZ084101">
    <property type="protein sequence ID" value="OSD03262.1"/>
    <property type="molecule type" value="Genomic_DNA"/>
</dbReference>
<dbReference type="Proteomes" id="UP000193067">
    <property type="component" value="Unassembled WGS sequence"/>
</dbReference>
<name>A0A1Y2ITI7_TRAC3</name>
<dbReference type="Gene3D" id="3.30.559.30">
    <property type="entry name" value="Nonribosomal peptide synthetase, condensation domain"/>
    <property type="match status" value="1"/>
</dbReference>
<evidence type="ECO:0000313" key="3">
    <source>
        <dbReference type="Proteomes" id="UP000193067"/>
    </source>
</evidence>
<feature type="compositionally biased region" description="Low complexity" evidence="1">
    <location>
        <begin position="483"/>
        <end position="493"/>
    </location>
</feature>
<proteinExistence type="predicted"/>
<organism evidence="2 3">
    <name type="scientific">Trametes coccinea (strain BRFM310)</name>
    <name type="common">Pycnoporus coccineus</name>
    <dbReference type="NCBI Taxonomy" id="1353009"/>
    <lineage>
        <taxon>Eukaryota</taxon>
        <taxon>Fungi</taxon>
        <taxon>Dikarya</taxon>
        <taxon>Basidiomycota</taxon>
        <taxon>Agaricomycotina</taxon>
        <taxon>Agaricomycetes</taxon>
        <taxon>Polyporales</taxon>
        <taxon>Polyporaceae</taxon>
        <taxon>Trametes</taxon>
    </lineage>
</organism>
<dbReference type="STRING" id="1353009.A0A1Y2ITI7"/>
<dbReference type="Gene3D" id="3.30.559.10">
    <property type="entry name" value="Chloramphenicol acetyltransferase-like domain"/>
    <property type="match status" value="1"/>
</dbReference>
<dbReference type="AlphaFoldDB" id="A0A1Y2ITI7"/>
<dbReference type="PANTHER" id="PTHR28037">
    <property type="entry name" value="ALCOHOL O-ACETYLTRANSFERASE 1-RELATED"/>
    <property type="match status" value="1"/>
</dbReference>
<dbReference type="InterPro" id="IPR052058">
    <property type="entry name" value="Alcohol_O-acetyltransferase"/>
</dbReference>
<dbReference type="InterPro" id="IPR023213">
    <property type="entry name" value="CAT-like_dom_sf"/>
</dbReference>
<gene>
    <name evidence="2" type="ORF">PYCCODRAFT_1434677</name>
</gene>
<feature type="region of interest" description="Disordered" evidence="1">
    <location>
        <begin position="469"/>
        <end position="498"/>
    </location>
</feature>
<accession>A0A1Y2ITI7</accession>
<reference evidence="2 3" key="1">
    <citation type="journal article" date="2015" name="Biotechnol. Biofuels">
        <title>Enhanced degradation of softwood versus hardwood by the white-rot fungus Pycnoporus coccineus.</title>
        <authorList>
            <person name="Couturier M."/>
            <person name="Navarro D."/>
            <person name="Chevret D."/>
            <person name="Henrissat B."/>
            <person name="Piumi F."/>
            <person name="Ruiz-Duenas F.J."/>
            <person name="Martinez A.T."/>
            <person name="Grigoriev I.V."/>
            <person name="Riley R."/>
            <person name="Lipzen A."/>
            <person name="Berrin J.G."/>
            <person name="Master E.R."/>
            <person name="Rosso M.N."/>
        </authorList>
    </citation>
    <scope>NUCLEOTIDE SEQUENCE [LARGE SCALE GENOMIC DNA]</scope>
    <source>
        <strain evidence="2 3">BRFM310</strain>
    </source>
</reference>
<evidence type="ECO:0008006" key="4">
    <source>
        <dbReference type="Google" id="ProtNLM"/>
    </source>
</evidence>
<protein>
    <recommendedName>
        <fullName evidence="4">Acyltransferase ChoActase/COT/CPT</fullName>
    </recommendedName>
</protein>
<evidence type="ECO:0000313" key="2">
    <source>
        <dbReference type="EMBL" id="OSD03262.1"/>
    </source>
</evidence>
<dbReference type="OrthoDB" id="3355480at2759"/>
<sequence>MSERLTVRTSVHPTYPVASMTSIDLAGLPTPPSSASDFPEDVDDKLFLNGDHSVPDSPSDGPSCRHRYERKMGETELSYFLPSRQTGVNDMYLHLGFKAPERVTRRERVCTVWAILRLRHPMLCARAEMRDYDDVRFTYLAPTSAREAYDDADANLEYRIQTKDELIDTYLNGPRTLSNDRLSYLILSEPSTSPGLMPTPPRTPSPTAAFFETDAASEENVAEQKRDYELLICAMHFLGDGMALHQFANDFFGLLGGPKSDDDLREILEEEWCTRWRVAPEECILPPALENNMPLPPLKFRRVAAHVDFKLSQQRLIGGQVFPRRKHPERLTIVPTVSIPEERTKAILKKCKANGVSISAALFAICNVAWARMGGGSKAAPTLMYSALNLRPYFTVRSAAPWNSYWHLAIGYFNVVLPSFLPGGIDAERTFWLRARQAKDQSTRAAKSPLVASRTLEMAKERGERARAWAKEDDEREQGTWVPAAAPTPSSSPKEPVFPARAATSSAALIGLSLLGNLDGIYKHAAFPDTELHTLTTGSRQRNGAMLLFGYTFKGRLWISLGYDANGFEEGVVERFWKEALDCVDDFLG</sequence>
<evidence type="ECO:0000256" key="1">
    <source>
        <dbReference type="SAM" id="MobiDB-lite"/>
    </source>
</evidence>